<dbReference type="RefSeq" id="WP_067848803.1">
    <property type="nucleotide sequence ID" value="NZ_JADPKZ010000034.1"/>
</dbReference>
<evidence type="ECO:0000313" key="4">
    <source>
        <dbReference type="EMBL" id="MBF8377218.1"/>
    </source>
</evidence>
<dbReference type="InterPro" id="IPR005659">
    <property type="entry name" value="Chemorcpt_Glu_NH3ase_CheD"/>
</dbReference>
<comment type="function">
    <text evidence="3">Probably deamidates glutamine residues to glutamate on methyl-accepting chemotaxis receptors (MCPs), playing an important role in chemotaxis.</text>
</comment>
<evidence type="ECO:0000256" key="3">
    <source>
        <dbReference type="HAMAP-Rule" id="MF_01440"/>
    </source>
</evidence>
<dbReference type="EC" id="3.5.1.44" evidence="3"/>
<accession>A0ABS0F1N2</accession>
<evidence type="ECO:0000256" key="2">
    <source>
        <dbReference type="ARBA" id="ARBA00022801"/>
    </source>
</evidence>
<dbReference type="Proteomes" id="UP000642910">
    <property type="component" value="Unassembled WGS sequence"/>
</dbReference>
<dbReference type="PANTHER" id="PTHR35147">
    <property type="entry name" value="CHEMORECEPTOR GLUTAMINE DEAMIDASE CHED-RELATED"/>
    <property type="match status" value="1"/>
</dbReference>
<sequence>MRGPGRLVTAGLGSCVGVVIYDAEARLAGLAHVMLPGSPSPVTNVPQKYADTAIDWLVREMMRAGASRLRLRAKYAGGAQMFQGVKMEALRIGERNVQAVQKELADRGILVEGTDVGGHQGRTVWFEMPSCLLTVRTARGDMRML</sequence>
<keyword evidence="1 3" id="KW-0145">Chemotaxis</keyword>
<dbReference type="EMBL" id="JADPKZ010000034">
    <property type="protein sequence ID" value="MBF8377218.1"/>
    <property type="molecule type" value="Genomic_DNA"/>
</dbReference>
<comment type="similarity">
    <text evidence="3">Belongs to the CheD family.</text>
</comment>
<dbReference type="Gene3D" id="3.30.1330.200">
    <property type="match status" value="1"/>
</dbReference>
<gene>
    <name evidence="3" type="primary">cheD</name>
    <name evidence="4" type="ORF">IW967_04960</name>
</gene>
<protein>
    <recommendedName>
        <fullName evidence="3">Probable chemoreceptor glutamine deamidase CheD</fullName>
        <ecNumber evidence="3">3.5.1.44</ecNumber>
    </recommendedName>
</protein>
<keyword evidence="5" id="KW-1185">Reference proteome</keyword>
<dbReference type="InterPro" id="IPR011324">
    <property type="entry name" value="Cytotoxic_necrot_fac-like_cat"/>
</dbReference>
<name>A0ABS0F1N2_9BACL</name>
<dbReference type="Pfam" id="PF03975">
    <property type="entry name" value="CheD"/>
    <property type="match status" value="1"/>
</dbReference>
<comment type="catalytic activity">
    <reaction evidence="3">
        <text>L-glutaminyl-[protein] + H2O = L-glutamyl-[protein] + NH4(+)</text>
        <dbReference type="Rhea" id="RHEA:16441"/>
        <dbReference type="Rhea" id="RHEA-COMP:10207"/>
        <dbReference type="Rhea" id="RHEA-COMP:10208"/>
        <dbReference type="ChEBI" id="CHEBI:15377"/>
        <dbReference type="ChEBI" id="CHEBI:28938"/>
        <dbReference type="ChEBI" id="CHEBI:29973"/>
        <dbReference type="ChEBI" id="CHEBI:30011"/>
        <dbReference type="EC" id="3.5.1.44"/>
    </reaction>
</comment>
<proteinExistence type="inferred from homology"/>
<dbReference type="InterPro" id="IPR038592">
    <property type="entry name" value="CheD-like_sf"/>
</dbReference>
<evidence type="ECO:0000313" key="5">
    <source>
        <dbReference type="Proteomes" id="UP000642910"/>
    </source>
</evidence>
<organism evidence="4 5">
    <name type="scientific">Alicyclobacillus mali</name>
    <name type="common">ex Roth et al. 2021</name>
    <dbReference type="NCBI Taxonomy" id="1123961"/>
    <lineage>
        <taxon>Bacteria</taxon>
        <taxon>Bacillati</taxon>
        <taxon>Bacillota</taxon>
        <taxon>Bacilli</taxon>
        <taxon>Bacillales</taxon>
        <taxon>Alicyclobacillaceae</taxon>
        <taxon>Alicyclobacillus</taxon>
    </lineage>
</organism>
<evidence type="ECO:0000256" key="1">
    <source>
        <dbReference type="ARBA" id="ARBA00022500"/>
    </source>
</evidence>
<dbReference type="CDD" id="cd16352">
    <property type="entry name" value="CheD"/>
    <property type="match status" value="1"/>
</dbReference>
<dbReference type="SUPFAM" id="SSF64438">
    <property type="entry name" value="CNF1/YfiH-like putative cysteine hydrolases"/>
    <property type="match status" value="1"/>
</dbReference>
<dbReference type="PANTHER" id="PTHR35147:SF1">
    <property type="entry name" value="CHEMORECEPTOR GLUTAMINE DEAMIDASE CHED-RELATED"/>
    <property type="match status" value="1"/>
</dbReference>
<comment type="caution">
    <text evidence="4">The sequence shown here is derived from an EMBL/GenBank/DDBJ whole genome shotgun (WGS) entry which is preliminary data.</text>
</comment>
<keyword evidence="2 3" id="KW-0378">Hydrolase</keyword>
<dbReference type="HAMAP" id="MF_01440">
    <property type="entry name" value="CheD"/>
    <property type="match status" value="1"/>
</dbReference>
<reference evidence="4 5" key="1">
    <citation type="submission" date="2020-11" db="EMBL/GenBank/DDBJ databases">
        <title>Genomic insight of Alicyclobacillus mali FL 18 reveals a new arsenic-resistant strain, with potential in environmental biotechnology.</title>
        <authorList>
            <person name="Fiorentino G."/>
            <person name="Gallo G."/>
            <person name="Aulitto M."/>
        </authorList>
    </citation>
    <scope>NUCLEOTIDE SEQUENCE [LARGE SCALE GENOMIC DNA]</scope>
    <source>
        <strain evidence="4 5">FL 18</strain>
    </source>
</reference>